<feature type="region of interest" description="Disordered" evidence="1">
    <location>
        <begin position="477"/>
        <end position="521"/>
    </location>
</feature>
<reference evidence="2 3" key="1">
    <citation type="submission" date="2020-08" db="EMBL/GenBank/DDBJ databases">
        <title>Genomic Encyclopedia of Archaeal and Bacterial Type Strains, Phase II (KMG-II): from individual species to whole genera.</title>
        <authorList>
            <person name="Goeker M."/>
        </authorList>
    </citation>
    <scope>NUCLEOTIDE SEQUENCE [LARGE SCALE GENOMIC DNA]</scope>
    <source>
        <strain evidence="2 3">DSM 23288</strain>
    </source>
</reference>
<feature type="compositionally biased region" description="Low complexity" evidence="1">
    <location>
        <begin position="498"/>
        <end position="511"/>
    </location>
</feature>
<keyword evidence="3" id="KW-1185">Reference proteome</keyword>
<protein>
    <submittedName>
        <fullName evidence="2">Uncharacterized protein</fullName>
    </submittedName>
</protein>
<sequence length="521" mass="57090">MTLPPSTAPSELLPPRAGSSFDDAVGRRSRALLYAARIGHIEEARQRSQDRRLQPYRAPELALHAIDAVAVRMDLESGATWEQARDEVAAQAARQHPDGDPADHRHMAEWLLRQLTDEHDHEWLDVSGGEAVRRTHRVFLLYETEQAGLHHLRARDQAINVLVDALDLDIDSAQLAAEARLEHLVRRGRHDDAYLAARDSRMQSIRFMEQVRDDLREAERDLRSEHWSSTVSPRLTAALDHIVERIGAEERLKELIHTAADRAEEDDFRWIPRTVELLDECLDRHQALQQVIAEARDTFLLEQQRQHLQPRARRAFAHPVNDVLTRVLARDCGAADELLAAVETALGARAPRLLSEWAGVDLLAVEPSAPAEHGTEVAATELAPDREPLLFSADQVAAAGALLEQVGEQPVALARLARRAGDPAAAHALALLALAHRSPELGTLFGQGATSALLTVPADHDDAISSPALVLRRVALGPPMQEPADDDRERAEPGERGPGSAAAGRAPGADATAEEPLEAAA</sequence>
<feature type="region of interest" description="Disordered" evidence="1">
    <location>
        <begin position="1"/>
        <end position="21"/>
    </location>
</feature>
<proteinExistence type="predicted"/>
<dbReference type="AlphaFoldDB" id="A0A840IE95"/>
<evidence type="ECO:0000256" key="1">
    <source>
        <dbReference type="SAM" id="MobiDB-lite"/>
    </source>
</evidence>
<comment type="caution">
    <text evidence="2">The sequence shown here is derived from an EMBL/GenBank/DDBJ whole genome shotgun (WGS) entry which is preliminary data.</text>
</comment>
<feature type="compositionally biased region" description="Acidic residues" evidence="1">
    <location>
        <begin position="512"/>
        <end position="521"/>
    </location>
</feature>
<evidence type="ECO:0000313" key="2">
    <source>
        <dbReference type="EMBL" id="MBB4662338.1"/>
    </source>
</evidence>
<dbReference type="EMBL" id="JACHNU010000002">
    <property type="protein sequence ID" value="MBB4662338.1"/>
    <property type="molecule type" value="Genomic_DNA"/>
</dbReference>
<name>A0A840IE95_9ACTN</name>
<gene>
    <name evidence="2" type="ORF">BDZ31_001924</name>
</gene>
<dbReference type="Proteomes" id="UP000585272">
    <property type="component" value="Unassembled WGS sequence"/>
</dbReference>
<evidence type="ECO:0000313" key="3">
    <source>
        <dbReference type="Proteomes" id="UP000585272"/>
    </source>
</evidence>
<dbReference type="RefSeq" id="WP_183341454.1">
    <property type="nucleotide sequence ID" value="NZ_JACHNU010000002.1"/>
</dbReference>
<accession>A0A840IE95</accession>
<organism evidence="2 3">
    <name type="scientific">Conexibacter arvalis</name>
    <dbReference type="NCBI Taxonomy" id="912552"/>
    <lineage>
        <taxon>Bacteria</taxon>
        <taxon>Bacillati</taxon>
        <taxon>Actinomycetota</taxon>
        <taxon>Thermoleophilia</taxon>
        <taxon>Solirubrobacterales</taxon>
        <taxon>Conexibacteraceae</taxon>
        <taxon>Conexibacter</taxon>
    </lineage>
</organism>